<keyword evidence="2" id="KW-1185">Reference proteome</keyword>
<dbReference type="OrthoDB" id="10534032at2759"/>
<protein>
    <submittedName>
        <fullName evidence="1">Uncharacterized protein</fullName>
    </submittedName>
</protein>
<proteinExistence type="predicted"/>
<accession>A0A8J4VLX3</accession>
<dbReference type="Proteomes" id="UP000737018">
    <property type="component" value="Unassembled WGS sequence"/>
</dbReference>
<comment type="caution">
    <text evidence="1">The sequence shown here is derived from an EMBL/GenBank/DDBJ whole genome shotgun (WGS) entry which is preliminary data.</text>
</comment>
<name>A0A8J4VLX3_9ROSI</name>
<reference evidence="1" key="1">
    <citation type="submission" date="2020-03" db="EMBL/GenBank/DDBJ databases">
        <title>Castanea mollissima Vanexum genome sequencing.</title>
        <authorList>
            <person name="Staton M."/>
        </authorList>
    </citation>
    <scope>NUCLEOTIDE SEQUENCE</scope>
    <source>
        <tissue evidence="1">Leaf</tissue>
    </source>
</reference>
<evidence type="ECO:0000313" key="2">
    <source>
        <dbReference type="Proteomes" id="UP000737018"/>
    </source>
</evidence>
<dbReference type="EMBL" id="JRKL02003717">
    <property type="protein sequence ID" value="KAF3954389.1"/>
    <property type="molecule type" value="Genomic_DNA"/>
</dbReference>
<organism evidence="1 2">
    <name type="scientific">Castanea mollissima</name>
    <name type="common">Chinese chestnut</name>
    <dbReference type="NCBI Taxonomy" id="60419"/>
    <lineage>
        <taxon>Eukaryota</taxon>
        <taxon>Viridiplantae</taxon>
        <taxon>Streptophyta</taxon>
        <taxon>Embryophyta</taxon>
        <taxon>Tracheophyta</taxon>
        <taxon>Spermatophyta</taxon>
        <taxon>Magnoliopsida</taxon>
        <taxon>eudicotyledons</taxon>
        <taxon>Gunneridae</taxon>
        <taxon>Pentapetalae</taxon>
        <taxon>rosids</taxon>
        <taxon>fabids</taxon>
        <taxon>Fagales</taxon>
        <taxon>Fagaceae</taxon>
        <taxon>Castanea</taxon>
    </lineage>
</organism>
<dbReference type="AlphaFoldDB" id="A0A8J4VLX3"/>
<sequence length="107" mass="12695">MLDLVLQGCRSTRELAAEKEIKELSSSAGCTADGGRRDGDWVIPILENFDNENPYNSVRLWPWTSRRFPQTMTRSRVKYLTLDIEYGRRNKTRNNFYLLRLRPREWV</sequence>
<evidence type="ECO:0000313" key="1">
    <source>
        <dbReference type="EMBL" id="KAF3954389.1"/>
    </source>
</evidence>
<gene>
    <name evidence="1" type="ORF">CMV_020254</name>
</gene>